<organism evidence="1 2">
    <name type="scientific">Petralouisia muris</name>
    <dbReference type="NCBI Taxonomy" id="3032872"/>
    <lineage>
        <taxon>Bacteria</taxon>
        <taxon>Bacillati</taxon>
        <taxon>Bacillota</taxon>
        <taxon>Clostridia</taxon>
        <taxon>Lachnospirales</taxon>
        <taxon>Lachnospiraceae</taxon>
        <taxon>Petralouisia</taxon>
    </lineage>
</organism>
<evidence type="ECO:0000313" key="1">
    <source>
        <dbReference type="EMBL" id="TGY96342.1"/>
    </source>
</evidence>
<proteinExistence type="predicted"/>
<comment type="caution">
    <text evidence="1">The sequence shown here is derived from an EMBL/GenBank/DDBJ whole genome shotgun (WGS) entry which is preliminary data.</text>
</comment>
<gene>
    <name evidence="1" type="ORF">E5329_09940</name>
</gene>
<name>A0AC61RWP0_9FIRM</name>
<dbReference type="EMBL" id="SRYA01000017">
    <property type="protein sequence ID" value="TGY96342.1"/>
    <property type="molecule type" value="Genomic_DNA"/>
</dbReference>
<reference evidence="1" key="1">
    <citation type="submission" date="2019-04" db="EMBL/GenBank/DDBJ databases">
        <title>Microbes associate with the intestines of laboratory mice.</title>
        <authorList>
            <person name="Navarre W."/>
            <person name="Wong E."/>
            <person name="Huang K."/>
            <person name="Tropini C."/>
            <person name="Ng K."/>
            <person name="Yu B."/>
        </authorList>
    </citation>
    <scope>NUCLEOTIDE SEQUENCE</scope>
    <source>
        <strain evidence="1">NM01_1-7b</strain>
    </source>
</reference>
<evidence type="ECO:0000313" key="2">
    <source>
        <dbReference type="Proteomes" id="UP000304953"/>
    </source>
</evidence>
<accession>A0AC61RWP0</accession>
<keyword evidence="2" id="KW-1185">Reference proteome</keyword>
<dbReference type="Proteomes" id="UP000304953">
    <property type="component" value="Unassembled WGS sequence"/>
</dbReference>
<protein>
    <submittedName>
        <fullName evidence="1">Uncharacterized protein</fullName>
    </submittedName>
</protein>
<sequence length="85" mass="9876">MKKHALLFLLLLVGILVSVLADIMLIHMQIHNYEDKIQILSVMADPRNQDRENMEKAAELLKGTEDSVWEGRSILVCCVCMFWRF</sequence>